<proteinExistence type="predicted"/>
<sequence>MPFDIDSMAMKPSENCCYIICTLAKYLYIQIQGCVSVSLYYLGQYLLSAKYLSSRMCVCI</sequence>
<evidence type="ECO:0000313" key="1">
    <source>
        <dbReference type="EMBL" id="KRH75394.1"/>
    </source>
</evidence>
<keyword evidence="3" id="KW-1185">Reference proteome</keyword>
<reference evidence="1" key="3">
    <citation type="submission" date="2018-07" db="EMBL/GenBank/DDBJ databases">
        <title>WGS assembly of Glycine max.</title>
        <authorList>
            <person name="Schmutz J."/>
            <person name="Cannon S."/>
            <person name="Schlueter J."/>
            <person name="Ma J."/>
            <person name="Mitros T."/>
            <person name="Nelson W."/>
            <person name="Hyten D."/>
            <person name="Song Q."/>
            <person name="Thelen J."/>
            <person name="Cheng J."/>
            <person name="Xu D."/>
            <person name="Hellsten U."/>
            <person name="May G."/>
            <person name="Yu Y."/>
            <person name="Sakurai T."/>
            <person name="Umezawa T."/>
            <person name="Bhattacharyya M."/>
            <person name="Sandhu D."/>
            <person name="Valliyodan B."/>
            <person name="Lindquist E."/>
            <person name="Peto M."/>
            <person name="Grant D."/>
            <person name="Shu S."/>
            <person name="Goodstein D."/>
            <person name="Barry K."/>
            <person name="Futrell-Griggs M."/>
            <person name="Abernathy B."/>
            <person name="Du J."/>
            <person name="Tian Z."/>
            <person name="Zhu L."/>
            <person name="Gill N."/>
            <person name="Joshi T."/>
            <person name="Libault M."/>
            <person name="Sethuraman A."/>
            <person name="Zhang X."/>
            <person name="Shinozaki K."/>
            <person name="Nguyen H."/>
            <person name="Wing R."/>
            <person name="Cregan P."/>
            <person name="Specht J."/>
            <person name="Grimwood J."/>
            <person name="Rokhsar D."/>
            <person name="Stacey G."/>
            <person name="Shoemaker R."/>
            <person name="Jackson S."/>
        </authorList>
    </citation>
    <scope>NUCLEOTIDE SEQUENCE</scope>
    <source>
        <tissue evidence="1">Callus</tissue>
    </source>
</reference>
<dbReference type="AlphaFoldDB" id="K7K2M9"/>
<dbReference type="EMBL" id="CM000834">
    <property type="protein sequence ID" value="KRH75394.1"/>
    <property type="molecule type" value="Genomic_DNA"/>
</dbReference>
<evidence type="ECO:0000313" key="3">
    <source>
        <dbReference type="Proteomes" id="UP000008827"/>
    </source>
</evidence>
<accession>K7K2M9</accession>
<evidence type="ECO:0000313" key="2">
    <source>
        <dbReference type="EnsemblPlants" id="KRH75394"/>
    </source>
</evidence>
<organism evidence="2">
    <name type="scientific">Glycine max</name>
    <name type="common">Soybean</name>
    <name type="synonym">Glycine hispida</name>
    <dbReference type="NCBI Taxonomy" id="3847"/>
    <lineage>
        <taxon>Eukaryota</taxon>
        <taxon>Viridiplantae</taxon>
        <taxon>Streptophyta</taxon>
        <taxon>Embryophyta</taxon>
        <taxon>Tracheophyta</taxon>
        <taxon>Spermatophyta</taxon>
        <taxon>Magnoliopsida</taxon>
        <taxon>eudicotyledons</taxon>
        <taxon>Gunneridae</taxon>
        <taxon>Pentapetalae</taxon>
        <taxon>rosids</taxon>
        <taxon>fabids</taxon>
        <taxon>Fabales</taxon>
        <taxon>Fabaceae</taxon>
        <taxon>Papilionoideae</taxon>
        <taxon>50 kb inversion clade</taxon>
        <taxon>NPAAA clade</taxon>
        <taxon>indigoferoid/millettioid clade</taxon>
        <taxon>Phaseoleae</taxon>
        <taxon>Glycine</taxon>
        <taxon>Glycine subgen. Soja</taxon>
    </lineage>
</organism>
<gene>
    <name evidence="1" type="ORF">GLYMA_01G082900</name>
</gene>
<dbReference type="PaxDb" id="3847-GLYMA01G20820.1"/>
<dbReference type="HOGENOM" id="CLU_2946292_0_0_1"/>
<dbReference type="EnsemblPlants" id="KRH75394">
    <property type="protein sequence ID" value="KRH75394"/>
    <property type="gene ID" value="GLYMA_01G082900"/>
</dbReference>
<dbReference type="Gramene" id="KRH75394">
    <property type="protein sequence ID" value="KRH75394"/>
    <property type="gene ID" value="GLYMA_01G082900"/>
</dbReference>
<dbReference type="Proteomes" id="UP000008827">
    <property type="component" value="Chromosome 1"/>
</dbReference>
<name>K7K2M9_SOYBN</name>
<reference evidence="1 2" key="1">
    <citation type="journal article" date="2010" name="Nature">
        <title>Genome sequence of the palaeopolyploid soybean.</title>
        <authorList>
            <person name="Schmutz J."/>
            <person name="Cannon S.B."/>
            <person name="Schlueter J."/>
            <person name="Ma J."/>
            <person name="Mitros T."/>
            <person name="Nelson W."/>
            <person name="Hyten D.L."/>
            <person name="Song Q."/>
            <person name="Thelen J.J."/>
            <person name="Cheng J."/>
            <person name="Xu D."/>
            <person name="Hellsten U."/>
            <person name="May G.D."/>
            <person name="Yu Y."/>
            <person name="Sakurai T."/>
            <person name="Umezawa T."/>
            <person name="Bhattacharyya M.K."/>
            <person name="Sandhu D."/>
            <person name="Valliyodan B."/>
            <person name="Lindquist E."/>
            <person name="Peto M."/>
            <person name="Grant D."/>
            <person name="Shu S."/>
            <person name="Goodstein D."/>
            <person name="Barry K."/>
            <person name="Futrell-Griggs M."/>
            <person name="Abernathy B."/>
            <person name="Du J."/>
            <person name="Tian Z."/>
            <person name="Zhu L."/>
            <person name="Gill N."/>
            <person name="Joshi T."/>
            <person name="Libault M."/>
            <person name="Sethuraman A."/>
            <person name="Zhang X.-C."/>
            <person name="Shinozaki K."/>
            <person name="Nguyen H.T."/>
            <person name="Wing R.A."/>
            <person name="Cregan P."/>
            <person name="Specht J."/>
            <person name="Grimwood J."/>
            <person name="Rokhsar D."/>
            <person name="Stacey G."/>
            <person name="Shoemaker R.C."/>
            <person name="Jackson S.A."/>
        </authorList>
    </citation>
    <scope>NUCLEOTIDE SEQUENCE [LARGE SCALE GENOMIC DNA]</scope>
    <source>
        <strain evidence="2">cv. Williams 82</strain>
        <tissue evidence="1">Callus</tissue>
    </source>
</reference>
<dbReference type="InParanoid" id="K7K2M9"/>
<protein>
    <submittedName>
        <fullName evidence="1 2">Uncharacterized protein</fullName>
    </submittedName>
</protein>
<reference evidence="2" key="2">
    <citation type="submission" date="2018-02" db="UniProtKB">
        <authorList>
            <consortium name="EnsemblPlants"/>
        </authorList>
    </citation>
    <scope>IDENTIFICATION</scope>
    <source>
        <strain evidence="2">Williams 82</strain>
    </source>
</reference>